<name>A0ABS0N7J4_9NEIS</name>
<feature type="signal peptide" evidence="1">
    <location>
        <begin position="1"/>
        <end position="23"/>
    </location>
</feature>
<feature type="chain" id="PRO_5046818082" description="Lipoprotein" evidence="1">
    <location>
        <begin position="24"/>
        <end position="113"/>
    </location>
</feature>
<evidence type="ECO:0000313" key="2">
    <source>
        <dbReference type="EMBL" id="MBH5328246.1"/>
    </source>
</evidence>
<comment type="caution">
    <text evidence="2">The sequence shown here is derived from an EMBL/GenBank/DDBJ whole genome shotgun (WGS) entry which is preliminary data.</text>
</comment>
<dbReference type="EMBL" id="JACSGR010000001">
    <property type="protein sequence ID" value="MBH5328246.1"/>
    <property type="molecule type" value="Genomic_DNA"/>
</dbReference>
<evidence type="ECO:0000313" key="3">
    <source>
        <dbReference type="Proteomes" id="UP000768471"/>
    </source>
</evidence>
<dbReference type="PROSITE" id="PS51257">
    <property type="entry name" value="PROKAR_LIPOPROTEIN"/>
    <property type="match status" value="1"/>
</dbReference>
<proteinExistence type="predicted"/>
<gene>
    <name evidence="2" type="ORF">H9Q10_00975</name>
</gene>
<dbReference type="RefSeq" id="WP_197902172.1">
    <property type="nucleotide sequence ID" value="NZ_JACSGR010000001.1"/>
</dbReference>
<accession>A0ABS0N7J4</accession>
<keyword evidence="1" id="KW-0732">Signal</keyword>
<dbReference type="Proteomes" id="UP000768471">
    <property type="component" value="Unassembled WGS sequence"/>
</dbReference>
<keyword evidence="3" id="KW-1185">Reference proteome</keyword>
<protein>
    <recommendedName>
        <fullName evidence="4">Lipoprotein</fullName>
    </recommendedName>
</protein>
<evidence type="ECO:0008006" key="4">
    <source>
        <dbReference type="Google" id="ProtNLM"/>
    </source>
</evidence>
<reference evidence="2 3" key="1">
    <citation type="submission" date="2020-09" db="EMBL/GenBank/DDBJ databases">
        <title>Eikenella S3660 sp. nov., isolated from a throat swab.</title>
        <authorList>
            <person name="Buhl M."/>
        </authorList>
    </citation>
    <scope>NUCLEOTIDE SEQUENCE [LARGE SCALE GENOMIC DNA]</scope>
    <source>
        <strain evidence="2 3">S3360</strain>
    </source>
</reference>
<organism evidence="2 3">
    <name type="scientific">Eikenella glucosivorans</name>
    <dbReference type="NCBI Taxonomy" id="2766967"/>
    <lineage>
        <taxon>Bacteria</taxon>
        <taxon>Pseudomonadati</taxon>
        <taxon>Pseudomonadota</taxon>
        <taxon>Betaproteobacteria</taxon>
        <taxon>Neisseriales</taxon>
        <taxon>Neisseriaceae</taxon>
        <taxon>Eikenella</taxon>
    </lineage>
</organism>
<sequence length="113" mass="12626">MPKLRILLAALALSACTSLGSQSYSGESATFGGDHILRNDVTRTVLTAERAAHNCGQIQSIRSKILQARKVRGRWQVREEWAVQACGKTHRYHIGLFEDARGETDYTVRLISR</sequence>
<evidence type="ECO:0000256" key="1">
    <source>
        <dbReference type="SAM" id="SignalP"/>
    </source>
</evidence>